<evidence type="ECO:0000313" key="1">
    <source>
        <dbReference type="EMBL" id="TKJ41337.1"/>
    </source>
</evidence>
<evidence type="ECO:0000313" key="2">
    <source>
        <dbReference type="Proteomes" id="UP000317778"/>
    </source>
</evidence>
<accession>A0A532V2W7</accession>
<proteinExistence type="predicted"/>
<name>A0A532V2W7_UNCT6</name>
<dbReference type="Proteomes" id="UP000317778">
    <property type="component" value="Unassembled WGS sequence"/>
</dbReference>
<gene>
    <name evidence="1" type="ORF">CEE36_08460</name>
</gene>
<organism evidence="1 2">
    <name type="scientific">candidate division TA06 bacterium B3_TA06</name>
    <dbReference type="NCBI Taxonomy" id="2012487"/>
    <lineage>
        <taxon>Bacteria</taxon>
        <taxon>Bacteria division TA06</taxon>
    </lineage>
</organism>
<reference evidence="1 2" key="1">
    <citation type="submission" date="2017-06" db="EMBL/GenBank/DDBJ databases">
        <title>Novel microbial phyla capable of carbon fixation and sulfur reduction in deep-sea sediments.</title>
        <authorList>
            <person name="Huang J."/>
            <person name="Baker B."/>
            <person name="Wang Y."/>
        </authorList>
    </citation>
    <scope>NUCLEOTIDE SEQUENCE [LARGE SCALE GENOMIC DNA]</scope>
    <source>
        <strain evidence="1">B3_TA06</strain>
    </source>
</reference>
<dbReference type="AlphaFoldDB" id="A0A532V2W7"/>
<dbReference type="EMBL" id="NJBO01000014">
    <property type="protein sequence ID" value="TKJ41337.1"/>
    <property type="molecule type" value="Genomic_DNA"/>
</dbReference>
<evidence type="ECO:0008006" key="3">
    <source>
        <dbReference type="Google" id="ProtNLM"/>
    </source>
</evidence>
<protein>
    <recommendedName>
        <fullName evidence="3">Toxin HicA</fullName>
    </recommendedName>
</protein>
<sequence>MRSRAIPLISTVLLNYISMTRKQKRVQLLFRKPEPADMRFETIIHILEDCGYKKVNVVGGHFHYMIDKAPNEIKAIPTEKGRKVGKNYFNKVRRNVMRFCPELRGGQR</sequence>
<comment type="caution">
    <text evidence="1">The sequence shown here is derived from an EMBL/GenBank/DDBJ whole genome shotgun (WGS) entry which is preliminary data.</text>
</comment>